<dbReference type="AlphaFoldDB" id="A0A328NQY7"/>
<name>A0A328NQY7_9ACTN</name>
<protein>
    <submittedName>
        <fullName evidence="2">Uncharacterized protein</fullName>
    </submittedName>
</protein>
<accession>A0A328NQY7</accession>
<feature type="compositionally biased region" description="Basic and acidic residues" evidence="1">
    <location>
        <begin position="19"/>
        <end position="28"/>
    </location>
</feature>
<sequence length="77" mass="8098">MAEREQQRDGEQTGVPQDEATRDTRAVQDAHGGSMAPGLVDDTGHPVAQAPADRLAETEGADNAFGYAEEVVTEDGT</sequence>
<organism evidence="2 3">
    <name type="scientific">Micromonospora saelicesensis</name>
    <dbReference type="NCBI Taxonomy" id="285676"/>
    <lineage>
        <taxon>Bacteria</taxon>
        <taxon>Bacillati</taxon>
        <taxon>Actinomycetota</taxon>
        <taxon>Actinomycetes</taxon>
        <taxon>Micromonosporales</taxon>
        <taxon>Micromonosporaceae</taxon>
        <taxon>Micromonospora</taxon>
    </lineage>
</organism>
<proteinExistence type="predicted"/>
<evidence type="ECO:0000313" key="3">
    <source>
        <dbReference type="Proteomes" id="UP000249419"/>
    </source>
</evidence>
<gene>
    <name evidence="2" type="ORF">PSN13_01466</name>
</gene>
<comment type="caution">
    <text evidence="2">The sequence shown here is derived from an EMBL/GenBank/DDBJ whole genome shotgun (WGS) entry which is preliminary data.</text>
</comment>
<dbReference type="EMBL" id="PYAG01000005">
    <property type="protein sequence ID" value="RAO37484.1"/>
    <property type="molecule type" value="Genomic_DNA"/>
</dbReference>
<dbReference type="Proteomes" id="UP000249419">
    <property type="component" value="Unassembled WGS sequence"/>
</dbReference>
<feature type="region of interest" description="Disordered" evidence="1">
    <location>
        <begin position="1"/>
        <end position="62"/>
    </location>
</feature>
<evidence type="ECO:0000256" key="1">
    <source>
        <dbReference type="SAM" id="MobiDB-lite"/>
    </source>
</evidence>
<feature type="compositionally biased region" description="Basic and acidic residues" evidence="1">
    <location>
        <begin position="1"/>
        <end position="11"/>
    </location>
</feature>
<reference evidence="2 3" key="1">
    <citation type="submission" date="2018-03" db="EMBL/GenBank/DDBJ databases">
        <title>Defining the species Micromonospora saelicesensis and Micromonospora noduli under the framework of genomics.</title>
        <authorList>
            <person name="Riesco R."/>
            <person name="Trujillo M.E."/>
        </authorList>
    </citation>
    <scope>NUCLEOTIDE SEQUENCE [LARGE SCALE GENOMIC DNA]</scope>
    <source>
        <strain evidence="2 3">PSN13</strain>
    </source>
</reference>
<evidence type="ECO:0000313" key="2">
    <source>
        <dbReference type="EMBL" id="RAO37484.1"/>
    </source>
</evidence>
<dbReference type="RefSeq" id="WP_112674796.1">
    <property type="nucleotide sequence ID" value="NZ_PYAG01000005.1"/>
</dbReference>